<evidence type="ECO:0000256" key="1">
    <source>
        <dbReference type="ARBA" id="ARBA00022491"/>
    </source>
</evidence>
<dbReference type="OrthoDB" id="7055227at2"/>
<keyword evidence="4" id="KW-0010">Activator</keyword>
<dbReference type="GO" id="GO:0009750">
    <property type="term" value="P:response to fructose"/>
    <property type="evidence" value="ECO:0007669"/>
    <property type="project" value="InterPro"/>
</dbReference>
<dbReference type="InterPro" id="IPR001761">
    <property type="entry name" value="Peripla_BP/Lac1_sug-bd_dom"/>
</dbReference>
<dbReference type="SMART" id="SM00354">
    <property type="entry name" value="HTH_LACI"/>
    <property type="match status" value="1"/>
</dbReference>
<keyword evidence="3" id="KW-0238">DNA-binding</keyword>
<dbReference type="PROSITE" id="PS50932">
    <property type="entry name" value="HTH_LACI_2"/>
    <property type="match status" value="1"/>
</dbReference>
<dbReference type="SUPFAM" id="SSF47413">
    <property type="entry name" value="lambda repressor-like DNA-binding domains"/>
    <property type="match status" value="1"/>
</dbReference>
<proteinExistence type="predicted"/>
<dbReference type="FunFam" id="1.10.260.40:FF:000008">
    <property type="entry name" value="Fructose repressor (Catabolite repressor/activator)"/>
    <property type="match status" value="1"/>
</dbReference>
<dbReference type="PANTHER" id="PTHR30146:SF45">
    <property type="entry name" value="CATABOLITE REPRESSOR_ACTIVATOR"/>
    <property type="match status" value="1"/>
</dbReference>
<dbReference type="Pfam" id="PF00356">
    <property type="entry name" value="LacI"/>
    <property type="match status" value="1"/>
</dbReference>
<evidence type="ECO:0000256" key="3">
    <source>
        <dbReference type="ARBA" id="ARBA00023125"/>
    </source>
</evidence>
<keyword evidence="8" id="KW-1185">Reference proteome</keyword>
<keyword evidence="1" id="KW-0678">Repressor</keyword>
<feature type="domain" description="HTH lacI-type" evidence="6">
    <location>
        <begin position="1"/>
        <end position="58"/>
    </location>
</feature>
<dbReference type="GO" id="GO:0003700">
    <property type="term" value="F:DNA-binding transcription factor activity"/>
    <property type="evidence" value="ECO:0007669"/>
    <property type="project" value="TreeGrafter"/>
</dbReference>
<dbReference type="RefSeq" id="WP_090427535.1">
    <property type="nucleotide sequence ID" value="NZ_FNJJ01000002.1"/>
</dbReference>
<dbReference type="NCBIfam" id="NF008452">
    <property type="entry name" value="PRK11303.1"/>
    <property type="match status" value="1"/>
</dbReference>
<dbReference type="GeneID" id="300930500"/>
<organism evidence="7 8">
    <name type="scientific">Ectopseudomonas guguanensis</name>
    <dbReference type="NCBI Taxonomy" id="1198456"/>
    <lineage>
        <taxon>Bacteria</taxon>
        <taxon>Pseudomonadati</taxon>
        <taxon>Pseudomonadota</taxon>
        <taxon>Gammaproteobacteria</taxon>
        <taxon>Pseudomonadales</taxon>
        <taxon>Pseudomonadaceae</taxon>
        <taxon>Ectopseudomonas</taxon>
    </lineage>
</organism>
<dbReference type="NCBIfam" id="TIGR02417">
    <property type="entry name" value="fruct_sucro_rep"/>
    <property type="match status" value="1"/>
</dbReference>
<evidence type="ECO:0000259" key="6">
    <source>
        <dbReference type="PROSITE" id="PS50932"/>
    </source>
</evidence>
<dbReference type="EMBL" id="FNJJ01000002">
    <property type="protein sequence ID" value="SDO88226.1"/>
    <property type="molecule type" value="Genomic_DNA"/>
</dbReference>
<accession>A0A1H0N6T3</accession>
<dbReference type="InterPro" id="IPR028082">
    <property type="entry name" value="Peripla_BP_I"/>
</dbReference>
<dbReference type="CDD" id="cd01392">
    <property type="entry name" value="HTH_LacI"/>
    <property type="match status" value="1"/>
</dbReference>
<name>A0A1H0N6T3_9GAMM</name>
<keyword evidence="2" id="KW-0805">Transcription regulation</keyword>
<evidence type="ECO:0000256" key="5">
    <source>
        <dbReference type="ARBA" id="ARBA00023163"/>
    </source>
</evidence>
<dbReference type="Gene3D" id="1.10.260.40">
    <property type="entry name" value="lambda repressor-like DNA-binding domains"/>
    <property type="match status" value="1"/>
</dbReference>
<dbReference type="InterPro" id="IPR012781">
    <property type="entry name" value="Fruct_sucro_rep"/>
</dbReference>
<evidence type="ECO:0000256" key="4">
    <source>
        <dbReference type="ARBA" id="ARBA00023159"/>
    </source>
</evidence>
<evidence type="ECO:0000313" key="7">
    <source>
        <dbReference type="EMBL" id="SDO88226.1"/>
    </source>
</evidence>
<dbReference type="Gene3D" id="3.40.50.2300">
    <property type="match status" value="2"/>
</dbReference>
<dbReference type="Proteomes" id="UP000199460">
    <property type="component" value="Unassembled WGS sequence"/>
</dbReference>
<dbReference type="SUPFAM" id="SSF53822">
    <property type="entry name" value="Periplasmic binding protein-like I"/>
    <property type="match status" value="1"/>
</dbReference>
<dbReference type="InterPro" id="IPR000843">
    <property type="entry name" value="HTH_LacI"/>
</dbReference>
<evidence type="ECO:0000256" key="2">
    <source>
        <dbReference type="ARBA" id="ARBA00023015"/>
    </source>
</evidence>
<dbReference type="Pfam" id="PF00532">
    <property type="entry name" value="Peripla_BP_1"/>
    <property type="match status" value="1"/>
</dbReference>
<gene>
    <name evidence="7" type="ORF">SAMN05216213_102260</name>
</gene>
<evidence type="ECO:0000313" key="8">
    <source>
        <dbReference type="Proteomes" id="UP000199460"/>
    </source>
</evidence>
<dbReference type="PANTHER" id="PTHR30146">
    <property type="entry name" value="LACI-RELATED TRANSCRIPTIONAL REPRESSOR"/>
    <property type="match status" value="1"/>
</dbReference>
<sequence length="330" mass="36167">MKLSDIARLAQVSVTTASYVINGQAERRRISPATVARVLAVVEEHGYRPDQQAASLRRGQSRCLGFILPDLENPSYARLAKLLEQKARAAGYQLLIASSDDDPDTERQLLELFRSRRCEALIVASCLPADDPLYPTIVAAGLPVVAVDRALSPAHIRSVVSDDEQAGRTLTASLLTPQPRHIALLGARAELVISQARERGFHAALAGFTGRVSVCHGKEFGRACGYQQMQALLDDVGTPDALLTTAYVLLEGVLDALRERGGEHWPAVRLATFGDTQLLDFLPLRVNAMSQQHERIAERVLAWTLLAVERDDYQPGIEAIERSFKARTQS</sequence>
<reference evidence="8" key="1">
    <citation type="submission" date="2016-10" db="EMBL/GenBank/DDBJ databases">
        <authorList>
            <person name="Varghese N."/>
            <person name="Submissions S."/>
        </authorList>
    </citation>
    <scope>NUCLEOTIDE SEQUENCE [LARGE SCALE GENOMIC DNA]</scope>
    <source>
        <strain evidence="8">JCM 18416</strain>
    </source>
</reference>
<dbReference type="AlphaFoldDB" id="A0A1H0N6T3"/>
<dbReference type="InterPro" id="IPR010982">
    <property type="entry name" value="Lambda_DNA-bd_dom_sf"/>
</dbReference>
<keyword evidence="5" id="KW-0804">Transcription</keyword>
<dbReference type="GO" id="GO:0000976">
    <property type="term" value="F:transcription cis-regulatory region binding"/>
    <property type="evidence" value="ECO:0007669"/>
    <property type="project" value="TreeGrafter"/>
</dbReference>
<protein>
    <submittedName>
        <fullName evidence="7">Transcriptional regulator, LacI family</fullName>
    </submittedName>
</protein>